<evidence type="ECO:0000313" key="9">
    <source>
        <dbReference type="Proteomes" id="UP000597762"/>
    </source>
</evidence>
<dbReference type="PANTHER" id="PTHR11006">
    <property type="entry name" value="PROTEIN ARGININE N-METHYLTRANSFERASE"/>
    <property type="match status" value="1"/>
</dbReference>
<proteinExistence type="inferred from homology"/>
<feature type="domain" description="Protein arginine N-methyltransferase" evidence="7">
    <location>
        <begin position="509"/>
        <end position="669"/>
    </location>
</feature>
<dbReference type="EC" id="2.1.1.-" evidence="5"/>
<dbReference type="AlphaFoldDB" id="A0A812EAD8"/>
<keyword evidence="3 6" id="KW-0949">S-adenosyl-L-methionine</keyword>
<dbReference type="Gene3D" id="2.70.160.11">
    <property type="entry name" value="Hnrnp arginine n-methyltransferase1"/>
    <property type="match status" value="2"/>
</dbReference>
<dbReference type="Proteomes" id="UP000597762">
    <property type="component" value="Unassembled WGS sequence"/>
</dbReference>
<keyword evidence="1 6" id="KW-0489">Methyltransferase</keyword>
<reference evidence="8" key="1">
    <citation type="submission" date="2021-01" db="EMBL/GenBank/DDBJ databases">
        <authorList>
            <person name="Li R."/>
            <person name="Bekaert M."/>
        </authorList>
    </citation>
    <scope>NUCLEOTIDE SEQUENCE</scope>
    <source>
        <strain evidence="8">Farmed</strain>
    </source>
</reference>
<evidence type="ECO:0000256" key="5">
    <source>
        <dbReference type="PIRNR" id="PIRNR036946"/>
    </source>
</evidence>
<gene>
    <name evidence="8" type="ORF">SPHA_70762</name>
</gene>
<keyword evidence="9" id="KW-1185">Reference proteome</keyword>
<dbReference type="GO" id="GO:0032259">
    <property type="term" value="P:methylation"/>
    <property type="evidence" value="ECO:0007669"/>
    <property type="project" value="UniProtKB-KW"/>
</dbReference>
<dbReference type="GO" id="GO:0042054">
    <property type="term" value="F:histone methyltransferase activity"/>
    <property type="evidence" value="ECO:0007669"/>
    <property type="project" value="TreeGrafter"/>
</dbReference>
<keyword evidence="2 6" id="KW-0808">Transferase</keyword>
<dbReference type="EMBL" id="CAHIKZ030005176">
    <property type="protein sequence ID" value="CAE1320508.1"/>
    <property type="molecule type" value="Genomic_DNA"/>
</dbReference>
<protein>
    <recommendedName>
        <fullName evidence="5">Protein arginine N-methyltransferase</fullName>
        <ecNumber evidence="5">2.1.1.-</ecNumber>
    </recommendedName>
</protein>
<dbReference type="Pfam" id="PF06325">
    <property type="entry name" value="PrmA"/>
    <property type="match status" value="1"/>
</dbReference>
<dbReference type="SUPFAM" id="SSF53335">
    <property type="entry name" value="S-adenosyl-L-methionine-dependent methyltransferases"/>
    <property type="match status" value="2"/>
</dbReference>
<dbReference type="InterPro" id="IPR025799">
    <property type="entry name" value="Arg_MeTrfase"/>
</dbReference>
<dbReference type="InterPro" id="IPR029063">
    <property type="entry name" value="SAM-dependent_MTases_sf"/>
</dbReference>
<comment type="caution">
    <text evidence="8">The sequence shown here is derived from an EMBL/GenBank/DDBJ whole genome shotgun (WGS) entry which is preliminary data.</text>
</comment>
<comment type="function">
    <text evidence="5">Arginine methyltransferase that can both catalyze the formation of omega-N monomethylarginine (MMA) and symmetrical dimethylarginine (sDMA).</text>
</comment>
<sequence length="679" mass="77209">MSTFVSQFNPLLGKNEWVIQDENYDYHQEIARSAYADMLHDTERNQKYYAALKKAIKKKRDQNEPVNVLDIGTGTGLLSMMAATIGADSITACEAFTPMAECARKVIQKNGFHDKIHLIPKRSTEITIGVGKDMPQKANILVTEVFDTELIGEGALGTYSHALKNLLEPDCLVVPHSASIFVQIAQSALGRSWNELQPILIDDAPSVEVPPELQNCAGALTLHDLQLNQISLSDFHSISEPQKVFDFDFSGKKELLFNEKVVNKIEAKSNGSIDVIFMWWNLKMDVDGEILLSCAPYWAHPEGCEIQWRDHWMQAIYYPFQYITVKESEQITLTSCHDEYSLWFDVTTDKNPKHSDDIDRPVCTCGVHHTYGRTRLGMINDTERNQIYIKELKKVITKNTHCLSISDGSLLPFIAARLGAYKVYVLEPHESACHILQSFVEYNHLDDIITIIKKAPIDITPEECDSMQIDLVIGEPYFQPSILPWHNLHFWYVLSKLPVSLKYIPQSMKIYAVAMEFKDLSKIRSPVNFCEGFCLEEFDELIEDSSIRADQNVEAEPLWEYPGYALSESVEMISFDVSTVFSDTNIRYQKFLVLKRDGRCNGIAFWVEYKFGESIISTGMKMPESNSSEEFVTWDRHTRQGVHLLKSPISVSCGSEIPVAITFNSKSGQIIMDFEKSSY</sequence>
<dbReference type="FunFam" id="3.40.50.150:FF:000071">
    <property type="entry name" value="Protein arginine N-methyltransferase 7"/>
    <property type="match status" value="1"/>
</dbReference>
<name>A0A812EAD8_ACAPH</name>
<feature type="domain" description="Protein arginine N-methyltransferase" evidence="7">
    <location>
        <begin position="232"/>
        <end position="345"/>
    </location>
</feature>
<dbReference type="CDD" id="cd02440">
    <property type="entry name" value="AdoMet_MTases"/>
    <property type="match status" value="1"/>
</dbReference>
<dbReference type="FunFam" id="3.40.50.150:FF:000070">
    <property type="entry name" value="Protein arginine N-methyltransferase 7"/>
    <property type="match status" value="1"/>
</dbReference>
<accession>A0A812EAD8</accession>
<dbReference type="OrthoDB" id="412876at2759"/>
<dbReference type="PANTHER" id="PTHR11006:SF4">
    <property type="entry name" value="PROTEIN ARGININE N-METHYLTRANSFERASE 7"/>
    <property type="match status" value="1"/>
</dbReference>
<evidence type="ECO:0000256" key="3">
    <source>
        <dbReference type="ARBA" id="ARBA00022691"/>
    </source>
</evidence>
<evidence type="ECO:0000313" key="8">
    <source>
        <dbReference type="EMBL" id="CAE1320508.1"/>
    </source>
</evidence>
<dbReference type="PROSITE" id="PS51678">
    <property type="entry name" value="SAM_MT_PRMT"/>
    <property type="match status" value="2"/>
</dbReference>
<evidence type="ECO:0000256" key="1">
    <source>
        <dbReference type="ARBA" id="ARBA00022603"/>
    </source>
</evidence>
<evidence type="ECO:0000256" key="2">
    <source>
        <dbReference type="ARBA" id="ARBA00022679"/>
    </source>
</evidence>
<dbReference type="Gene3D" id="3.40.50.150">
    <property type="entry name" value="Vaccinia Virus protein VP39"/>
    <property type="match status" value="2"/>
</dbReference>
<dbReference type="PIRSF" id="PIRSF036946">
    <property type="entry name" value="Arg_N-mtase"/>
    <property type="match status" value="1"/>
</dbReference>
<evidence type="ECO:0000256" key="4">
    <source>
        <dbReference type="ARBA" id="ARBA00022737"/>
    </source>
</evidence>
<evidence type="ECO:0000259" key="7">
    <source>
        <dbReference type="Pfam" id="PF22528"/>
    </source>
</evidence>
<comment type="similarity">
    <text evidence="5">Belongs to the class I-like SAM-binding methyltransferase superfamily. Protein arginine N-methyltransferase family. PRMT7 subfamily.</text>
</comment>
<dbReference type="Pfam" id="PF22528">
    <property type="entry name" value="PRMT_C"/>
    <property type="match status" value="2"/>
</dbReference>
<keyword evidence="4" id="KW-0677">Repeat</keyword>
<organism evidence="8 9">
    <name type="scientific">Acanthosepion pharaonis</name>
    <name type="common">Pharaoh cuttlefish</name>
    <name type="synonym">Sepia pharaonis</name>
    <dbReference type="NCBI Taxonomy" id="158019"/>
    <lineage>
        <taxon>Eukaryota</taxon>
        <taxon>Metazoa</taxon>
        <taxon>Spiralia</taxon>
        <taxon>Lophotrochozoa</taxon>
        <taxon>Mollusca</taxon>
        <taxon>Cephalopoda</taxon>
        <taxon>Coleoidea</taxon>
        <taxon>Decapodiformes</taxon>
        <taxon>Sepiida</taxon>
        <taxon>Sepiina</taxon>
        <taxon>Sepiidae</taxon>
        <taxon>Acanthosepion</taxon>
    </lineage>
</organism>
<dbReference type="InterPro" id="IPR055135">
    <property type="entry name" value="PRMT_dom"/>
</dbReference>
<evidence type="ECO:0000256" key="6">
    <source>
        <dbReference type="PROSITE-ProRule" id="PRU01015"/>
    </source>
</evidence>
<dbReference type="GO" id="GO:0016274">
    <property type="term" value="F:protein-arginine N-methyltransferase activity"/>
    <property type="evidence" value="ECO:0007669"/>
    <property type="project" value="InterPro"/>
</dbReference>
<dbReference type="InterPro" id="IPR014644">
    <property type="entry name" value="MeTrfase_PRMT7"/>
</dbReference>